<organism evidence="2 3">
    <name type="scientific">Gymnopilus junonius</name>
    <name type="common">Spectacular rustgill mushroom</name>
    <name type="synonym">Gymnopilus spectabilis subsp. junonius</name>
    <dbReference type="NCBI Taxonomy" id="109634"/>
    <lineage>
        <taxon>Eukaryota</taxon>
        <taxon>Fungi</taxon>
        <taxon>Dikarya</taxon>
        <taxon>Basidiomycota</taxon>
        <taxon>Agaricomycotina</taxon>
        <taxon>Agaricomycetes</taxon>
        <taxon>Agaricomycetidae</taxon>
        <taxon>Agaricales</taxon>
        <taxon>Agaricineae</taxon>
        <taxon>Hymenogastraceae</taxon>
        <taxon>Gymnopilus</taxon>
    </lineage>
</organism>
<feature type="domain" description="Aminoglycoside phosphotransferase" evidence="1">
    <location>
        <begin position="44"/>
        <end position="223"/>
    </location>
</feature>
<keyword evidence="3" id="KW-1185">Reference proteome</keyword>
<name>A0A9P5TIB9_GYMJU</name>
<dbReference type="InterPro" id="IPR002575">
    <property type="entry name" value="Aminoglycoside_PTrfase"/>
</dbReference>
<dbReference type="EMBL" id="JADNYJ010000146">
    <property type="protein sequence ID" value="KAF8879752.1"/>
    <property type="molecule type" value="Genomic_DNA"/>
</dbReference>
<dbReference type="SUPFAM" id="SSF56112">
    <property type="entry name" value="Protein kinase-like (PK-like)"/>
    <property type="match status" value="1"/>
</dbReference>
<evidence type="ECO:0000259" key="1">
    <source>
        <dbReference type="Pfam" id="PF01636"/>
    </source>
</evidence>
<accession>A0A9P5TIB9</accession>
<dbReference type="AlphaFoldDB" id="A0A9P5TIB9"/>
<proteinExistence type="predicted"/>
<comment type="caution">
    <text evidence="2">The sequence shown here is derived from an EMBL/GenBank/DDBJ whole genome shotgun (WGS) entry which is preliminary data.</text>
</comment>
<keyword evidence="2" id="KW-0808">Transferase</keyword>
<dbReference type="InterPro" id="IPR051678">
    <property type="entry name" value="AGP_Transferase"/>
</dbReference>
<dbReference type="Pfam" id="PF01636">
    <property type="entry name" value="APH"/>
    <property type="match status" value="1"/>
</dbReference>
<sequence>MSSLWRRLRLFIYFTLTTPTNHDRIRAFRFHIPLVMKTENRVFSSEADALRFLNASGLDLPIPRLLDSIVMDGNTYTIMSRIPGSLLLDEIHRISEPDLRAIVNDVRDVLDRLWTLNQSPADAGKVMLSASGDGLPDPMTFFDTYWGPCPSILNCYFRMSANLSIDSDNPWTEEELVATHTDAIRAVTADRIVWVHRDLRLQNILIRNGRLSGIIDWENSGWLPCHWQLHALRNIKIGYPKRICSAWEDVVFPPETEAAFRASMTVLYYHTYFRNISICKAGPRVVELAFVIGISPLQAKRFESGIMSARHLHTTPSSAAPLSAFL</sequence>
<evidence type="ECO:0000313" key="3">
    <source>
        <dbReference type="Proteomes" id="UP000724874"/>
    </source>
</evidence>
<dbReference type="Gene3D" id="3.90.1200.10">
    <property type="match status" value="1"/>
</dbReference>
<reference evidence="2" key="1">
    <citation type="submission" date="2020-11" db="EMBL/GenBank/DDBJ databases">
        <authorList>
            <consortium name="DOE Joint Genome Institute"/>
            <person name="Ahrendt S."/>
            <person name="Riley R."/>
            <person name="Andreopoulos W."/>
            <person name="LaButti K."/>
            <person name="Pangilinan J."/>
            <person name="Ruiz-duenas F.J."/>
            <person name="Barrasa J.M."/>
            <person name="Sanchez-Garcia M."/>
            <person name="Camarero S."/>
            <person name="Miyauchi S."/>
            <person name="Serrano A."/>
            <person name="Linde D."/>
            <person name="Babiker R."/>
            <person name="Drula E."/>
            <person name="Ayuso-Fernandez I."/>
            <person name="Pacheco R."/>
            <person name="Padilla G."/>
            <person name="Ferreira P."/>
            <person name="Barriuso J."/>
            <person name="Kellner H."/>
            <person name="Castanera R."/>
            <person name="Alfaro M."/>
            <person name="Ramirez L."/>
            <person name="Pisabarro A.G."/>
            <person name="Kuo A."/>
            <person name="Tritt A."/>
            <person name="Lipzen A."/>
            <person name="He G."/>
            <person name="Yan M."/>
            <person name="Ng V."/>
            <person name="Cullen D."/>
            <person name="Martin F."/>
            <person name="Rosso M.-N."/>
            <person name="Henrissat B."/>
            <person name="Hibbett D."/>
            <person name="Martinez A.T."/>
            <person name="Grigoriev I.V."/>
        </authorList>
    </citation>
    <scope>NUCLEOTIDE SEQUENCE</scope>
    <source>
        <strain evidence="2">AH 44721</strain>
    </source>
</reference>
<dbReference type="Proteomes" id="UP000724874">
    <property type="component" value="Unassembled WGS sequence"/>
</dbReference>
<evidence type="ECO:0000313" key="2">
    <source>
        <dbReference type="EMBL" id="KAF8879752.1"/>
    </source>
</evidence>
<dbReference type="InterPro" id="IPR011009">
    <property type="entry name" value="Kinase-like_dom_sf"/>
</dbReference>
<protein>
    <submittedName>
        <fullName evidence="2">Kinase-like domain-containing protein</fullName>
    </submittedName>
</protein>
<dbReference type="GO" id="GO:0016301">
    <property type="term" value="F:kinase activity"/>
    <property type="evidence" value="ECO:0007669"/>
    <property type="project" value="UniProtKB-KW"/>
</dbReference>
<dbReference type="PANTHER" id="PTHR21310">
    <property type="entry name" value="AMINOGLYCOSIDE PHOSPHOTRANSFERASE-RELATED-RELATED"/>
    <property type="match status" value="1"/>
</dbReference>
<dbReference type="OrthoDB" id="2906425at2759"/>
<gene>
    <name evidence="2" type="ORF">CPB84DRAFT_1714238</name>
</gene>
<keyword evidence="2" id="KW-0418">Kinase</keyword>